<dbReference type="InterPro" id="IPR005467">
    <property type="entry name" value="His_kinase_dom"/>
</dbReference>
<comment type="caution">
    <text evidence="21">The sequence shown here is derived from an EMBL/GenBank/DDBJ whole genome shotgun (WGS) entry which is preliminary data.</text>
</comment>
<evidence type="ECO:0000313" key="21">
    <source>
        <dbReference type="EMBL" id="KIH83727.1"/>
    </source>
</evidence>
<dbReference type="CDD" id="cd17546">
    <property type="entry name" value="REC_hyHK_CKI1_RcsC-like"/>
    <property type="match status" value="1"/>
</dbReference>
<keyword evidence="6" id="KW-0808">Transferase</keyword>
<dbReference type="GO" id="GO:0006355">
    <property type="term" value="P:regulation of DNA-templated transcription"/>
    <property type="evidence" value="ECO:0007669"/>
    <property type="project" value="InterPro"/>
</dbReference>
<dbReference type="Gene3D" id="1.10.287.130">
    <property type="match status" value="1"/>
</dbReference>
<evidence type="ECO:0000256" key="15">
    <source>
        <dbReference type="PROSITE-ProRule" id="PRU00169"/>
    </source>
</evidence>
<dbReference type="InterPro" id="IPR003661">
    <property type="entry name" value="HisK_dim/P_dom"/>
</dbReference>
<keyword evidence="11 16" id="KW-1133">Transmembrane helix</keyword>
<dbReference type="InterPro" id="IPR035965">
    <property type="entry name" value="PAS-like_dom_sf"/>
</dbReference>
<dbReference type="NCBIfam" id="TIGR00229">
    <property type="entry name" value="sensory_box"/>
    <property type="match status" value="1"/>
</dbReference>
<dbReference type="SUPFAM" id="SSF52172">
    <property type="entry name" value="CheY-like"/>
    <property type="match status" value="1"/>
</dbReference>
<dbReference type="STRING" id="226910.UCMB321_2469"/>
<evidence type="ECO:0000259" key="17">
    <source>
        <dbReference type="PROSITE" id="PS50109"/>
    </source>
</evidence>
<dbReference type="Pfam" id="PF00989">
    <property type="entry name" value="PAS"/>
    <property type="match status" value="1"/>
</dbReference>
<evidence type="ECO:0000256" key="5">
    <source>
        <dbReference type="ARBA" id="ARBA00022553"/>
    </source>
</evidence>
<dbReference type="Gene3D" id="3.30.565.10">
    <property type="entry name" value="Histidine kinase-like ATPase, C-terminal domain"/>
    <property type="match status" value="1"/>
</dbReference>
<keyword evidence="22" id="KW-1185">Reference proteome</keyword>
<evidence type="ECO:0000256" key="7">
    <source>
        <dbReference type="ARBA" id="ARBA00022692"/>
    </source>
</evidence>
<evidence type="ECO:0000256" key="3">
    <source>
        <dbReference type="ARBA" id="ARBA00012438"/>
    </source>
</evidence>
<keyword evidence="16" id="KW-0472">Membrane</keyword>
<dbReference type="Pfam" id="PF21623">
    <property type="entry name" value="HK_sensor_dom_bact"/>
    <property type="match status" value="1"/>
</dbReference>
<evidence type="ECO:0000256" key="2">
    <source>
        <dbReference type="ARBA" id="ARBA00004651"/>
    </source>
</evidence>
<dbReference type="InterPro" id="IPR036890">
    <property type="entry name" value="HATPase_C_sf"/>
</dbReference>
<evidence type="ECO:0000259" key="18">
    <source>
        <dbReference type="PROSITE" id="PS50110"/>
    </source>
</evidence>
<evidence type="ECO:0000256" key="12">
    <source>
        <dbReference type="ARBA" id="ARBA00023012"/>
    </source>
</evidence>
<dbReference type="PATRIC" id="fig|226910.6.peg.2458"/>
<dbReference type="CDD" id="cd00082">
    <property type="entry name" value="HisKA"/>
    <property type="match status" value="1"/>
</dbReference>
<dbReference type="SMART" id="SM00388">
    <property type="entry name" value="HisKA"/>
    <property type="match status" value="1"/>
</dbReference>
<dbReference type="PANTHER" id="PTHR45339">
    <property type="entry name" value="HYBRID SIGNAL TRANSDUCTION HISTIDINE KINASE J"/>
    <property type="match status" value="1"/>
</dbReference>
<reference evidence="21 22" key="1">
    <citation type="submission" date="2015-01" db="EMBL/GenBank/DDBJ databases">
        <title>Complete genome of Pseudomonas batumici UCM B-321 producer of the batumin antibiotic with strong antistaphilococcal and potential anticancer activity.</title>
        <authorList>
            <person name="Klochko V.V."/>
            <person name="Zelena L.B."/>
            <person name="Elena K.A."/>
            <person name="Reva O.N."/>
        </authorList>
    </citation>
    <scope>NUCLEOTIDE SEQUENCE [LARGE SCALE GENOMIC DNA]</scope>
    <source>
        <strain evidence="21 22">UCM B-321</strain>
    </source>
</reference>
<comment type="subunit">
    <text evidence="13">At low DSF concentrations, interacts with RpfF.</text>
</comment>
<evidence type="ECO:0000259" key="20">
    <source>
        <dbReference type="PROSITE" id="PS50113"/>
    </source>
</evidence>
<evidence type="ECO:0000256" key="9">
    <source>
        <dbReference type="ARBA" id="ARBA00022777"/>
    </source>
</evidence>
<keyword evidence="4" id="KW-1003">Cell membrane</keyword>
<dbReference type="SMART" id="SM00091">
    <property type="entry name" value="PAS"/>
    <property type="match status" value="1"/>
</dbReference>
<dbReference type="AlphaFoldDB" id="A0A0C2IFR3"/>
<dbReference type="PROSITE" id="PS50109">
    <property type="entry name" value="HIS_KIN"/>
    <property type="match status" value="1"/>
</dbReference>
<dbReference type="SMART" id="SM00448">
    <property type="entry name" value="REC"/>
    <property type="match status" value="1"/>
</dbReference>
<dbReference type="GO" id="GO:0005886">
    <property type="term" value="C:plasma membrane"/>
    <property type="evidence" value="ECO:0007669"/>
    <property type="project" value="UniProtKB-SubCell"/>
</dbReference>
<dbReference type="CDD" id="cd00130">
    <property type="entry name" value="PAS"/>
    <property type="match status" value="1"/>
</dbReference>
<evidence type="ECO:0000259" key="19">
    <source>
        <dbReference type="PROSITE" id="PS50112"/>
    </source>
</evidence>
<dbReference type="InterPro" id="IPR036097">
    <property type="entry name" value="HisK_dim/P_sf"/>
</dbReference>
<evidence type="ECO:0000256" key="8">
    <source>
        <dbReference type="ARBA" id="ARBA00022741"/>
    </source>
</evidence>
<dbReference type="InterPro" id="IPR013767">
    <property type="entry name" value="PAS_fold"/>
</dbReference>
<dbReference type="InterPro" id="IPR011006">
    <property type="entry name" value="CheY-like_superfamily"/>
</dbReference>
<dbReference type="PROSITE" id="PS50112">
    <property type="entry name" value="PAS"/>
    <property type="match status" value="1"/>
</dbReference>
<dbReference type="CDD" id="cd16922">
    <property type="entry name" value="HATPase_EvgS-ArcB-TorS-like"/>
    <property type="match status" value="1"/>
</dbReference>
<dbReference type="FunFam" id="1.10.287.130:FF:000002">
    <property type="entry name" value="Two-component osmosensing histidine kinase"/>
    <property type="match status" value="1"/>
</dbReference>
<protein>
    <recommendedName>
        <fullName evidence="14">Sensory/regulatory protein RpfC</fullName>
        <ecNumber evidence="3">2.7.13.3</ecNumber>
    </recommendedName>
</protein>
<evidence type="ECO:0000256" key="10">
    <source>
        <dbReference type="ARBA" id="ARBA00022840"/>
    </source>
</evidence>
<dbReference type="FunFam" id="3.30.565.10:FF:000010">
    <property type="entry name" value="Sensor histidine kinase RcsC"/>
    <property type="match status" value="1"/>
</dbReference>
<keyword evidence="12" id="KW-0902">Two-component regulatory system</keyword>
<evidence type="ECO:0000256" key="14">
    <source>
        <dbReference type="ARBA" id="ARBA00068150"/>
    </source>
</evidence>
<evidence type="ECO:0000256" key="11">
    <source>
        <dbReference type="ARBA" id="ARBA00022989"/>
    </source>
</evidence>
<feature type="modified residue" description="4-aspartylphosphate" evidence="15">
    <location>
        <position position="743"/>
    </location>
</feature>
<comment type="catalytic activity">
    <reaction evidence="1">
        <text>ATP + protein L-histidine = ADP + protein N-phospho-L-histidine.</text>
        <dbReference type="EC" id="2.7.13.3"/>
    </reaction>
</comment>
<dbReference type="GO" id="GO:0000155">
    <property type="term" value="F:phosphorelay sensor kinase activity"/>
    <property type="evidence" value="ECO:0007669"/>
    <property type="project" value="InterPro"/>
</dbReference>
<dbReference type="Pfam" id="PF00072">
    <property type="entry name" value="Response_reg"/>
    <property type="match status" value="1"/>
</dbReference>
<dbReference type="GO" id="GO:0005524">
    <property type="term" value="F:ATP binding"/>
    <property type="evidence" value="ECO:0007669"/>
    <property type="project" value="UniProtKB-KW"/>
</dbReference>
<evidence type="ECO:0000256" key="13">
    <source>
        <dbReference type="ARBA" id="ARBA00064003"/>
    </source>
</evidence>
<evidence type="ECO:0000313" key="22">
    <source>
        <dbReference type="Proteomes" id="UP000031535"/>
    </source>
</evidence>
<dbReference type="PROSITE" id="PS50113">
    <property type="entry name" value="PAC"/>
    <property type="match status" value="1"/>
</dbReference>
<dbReference type="EMBL" id="JXDG01000033">
    <property type="protein sequence ID" value="KIH83727.1"/>
    <property type="molecule type" value="Genomic_DNA"/>
</dbReference>
<dbReference type="Pfam" id="PF00512">
    <property type="entry name" value="HisKA"/>
    <property type="match status" value="1"/>
</dbReference>
<keyword evidence="10" id="KW-0067">ATP-binding</keyword>
<dbReference type="Gene3D" id="3.40.50.2300">
    <property type="match status" value="1"/>
</dbReference>
<name>A0A0C2IFR3_9PSED</name>
<keyword evidence="5 15" id="KW-0597">Phosphoprotein</keyword>
<dbReference type="SUPFAM" id="SSF103190">
    <property type="entry name" value="Sensory domain-like"/>
    <property type="match status" value="1"/>
</dbReference>
<dbReference type="PROSITE" id="PS50110">
    <property type="entry name" value="RESPONSE_REGULATORY"/>
    <property type="match status" value="1"/>
</dbReference>
<sequence length="828" mass="90450">MAVGADGTGSDRYEAWKQQLEQLYIAYLQANPHYLQIRLIGIANNGKELVRAERKGGIMQVTPTDQLQFKGDRDYFQAASKLNHGQVYTSEFDLNREFGKLEIPIVPTVRVATPVYAEDGRLFGLVVINIDSNAILPQVGERLPDNYSAYILNQDGDFLLHPDPARTFGFDRGKRYRWEDEFKAVSQSTPGVQGPVQIWKNQSGNLLHVVRHEEVLGVEGAEQRLTVLTTVNETAIIESVASTRQITLITMLVISCITAGFLYLYGLSTRRERQVMMEQSRLAAIVASSSDAIIGTTPQGDVLSWNQASERMFGYGESEAVGRPLAELIGSPQLLSEQVRLTAAIERGEAVPHFATTRRHHDGTILDVSIAVSPVREAGGKVTAVAQTMRDISQEKANESRILSQNANLEQQVAERTAQLLIAKDRAEVASQAKSKFVANMSHEIRTPMNAVLGITHLLANTPLSADQSKYLQMLRGAGESLLEILNDVLDFSKIEAGRLEVVSAPFLLRDVLDALANIMSISAVNKNLELVIGVEPDVPQALIGDALRLQQVLVNLVGNAIKFTERGEVVVLVQRVGGDEDITNLCFRVRDTGIGMSSEQQACLFSPFSQADTSITRRFGGTGLGLAISKRLVSLMGGTLTLESSVGVGSEFQVTIALRQNSAIEPMPQPSMSVPLDSENLTSSQQLDGVHLLLVEDNPVNQFVAMKILKQAGAIVDVAGDGQQAVDRLRADPQRYQIVLMDVHMPVMDGFSATRVIRDELHLALPILAMTAGVFESEREQCVAAGMDGFIAKPIEVKQMLGTIRQHVPAIPLSFGYPASPVSSRNR</sequence>
<evidence type="ECO:0000256" key="1">
    <source>
        <dbReference type="ARBA" id="ARBA00000085"/>
    </source>
</evidence>
<dbReference type="SUPFAM" id="SSF47384">
    <property type="entry name" value="Homodimeric domain of signal transducing histidine kinase"/>
    <property type="match status" value="1"/>
</dbReference>
<feature type="domain" description="PAS" evidence="19">
    <location>
        <begin position="278"/>
        <end position="348"/>
    </location>
</feature>
<dbReference type="Proteomes" id="UP000031535">
    <property type="component" value="Unassembled WGS sequence"/>
</dbReference>
<dbReference type="EC" id="2.7.13.3" evidence="3"/>
<proteinExistence type="predicted"/>
<evidence type="ECO:0000256" key="16">
    <source>
        <dbReference type="SAM" id="Phobius"/>
    </source>
</evidence>
<dbReference type="InterPro" id="IPR000700">
    <property type="entry name" value="PAS-assoc_C"/>
</dbReference>
<dbReference type="InterPro" id="IPR000014">
    <property type="entry name" value="PAS"/>
</dbReference>
<dbReference type="Pfam" id="PF02518">
    <property type="entry name" value="HATPase_c"/>
    <property type="match status" value="1"/>
</dbReference>
<dbReference type="SUPFAM" id="SSF55874">
    <property type="entry name" value="ATPase domain of HSP90 chaperone/DNA topoisomerase II/histidine kinase"/>
    <property type="match status" value="1"/>
</dbReference>
<dbReference type="Gene3D" id="3.30.450.20">
    <property type="entry name" value="PAS domain"/>
    <property type="match status" value="2"/>
</dbReference>
<feature type="transmembrane region" description="Helical" evidence="16">
    <location>
        <begin position="246"/>
        <end position="267"/>
    </location>
</feature>
<dbReference type="InterPro" id="IPR048760">
    <property type="entry name" value="VP0354-like_sensor_dom"/>
</dbReference>
<organism evidence="21 22">
    <name type="scientific">Pseudomonas batumici</name>
    <dbReference type="NCBI Taxonomy" id="226910"/>
    <lineage>
        <taxon>Bacteria</taxon>
        <taxon>Pseudomonadati</taxon>
        <taxon>Pseudomonadota</taxon>
        <taxon>Gammaproteobacteria</taxon>
        <taxon>Pseudomonadales</taxon>
        <taxon>Pseudomonadaceae</taxon>
        <taxon>Pseudomonas</taxon>
    </lineage>
</organism>
<feature type="domain" description="PAC" evidence="20">
    <location>
        <begin position="350"/>
        <end position="404"/>
    </location>
</feature>
<keyword evidence="8" id="KW-0547">Nucleotide-binding</keyword>
<feature type="domain" description="Histidine kinase" evidence="17">
    <location>
        <begin position="440"/>
        <end position="661"/>
    </location>
</feature>
<feature type="domain" description="Response regulatory" evidence="18">
    <location>
        <begin position="692"/>
        <end position="809"/>
    </location>
</feature>
<dbReference type="PANTHER" id="PTHR45339:SF1">
    <property type="entry name" value="HYBRID SIGNAL TRANSDUCTION HISTIDINE KINASE J"/>
    <property type="match status" value="1"/>
</dbReference>
<gene>
    <name evidence="21" type="ORF">UCMB321_2469</name>
</gene>
<accession>A0A0C2IFR3</accession>
<comment type="subcellular location">
    <subcellularLocation>
        <location evidence="2">Cell membrane</location>
        <topology evidence="2">Multi-pass membrane protein</topology>
    </subcellularLocation>
</comment>
<dbReference type="PRINTS" id="PR00344">
    <property type="entry name" value="BCTRLSENSOR"/>
</dbReference>
<dbReference type="InterPro" id="IPR001789">
    <property type="entry name" value="Sig_transdc_resp-reg_receiver"/>
</dbReference>
<dbReference type="InterPro" id="IPR004358">
    <property type="entry name" value="Sig_transdc_His_kin-like_C"/>
</dbReference>
<keyword evidence="9" id="KW-0418">Kinase</keyword>
<dbReference type="SMART" id="SM00387">
    <property type="entry name" value="HATPase_c"/>
    <property type="match status" value="1"/>
</dbReference>
<dbReference type="InterPro" id="IPR003594">
    <property type="entry name" value="HATPase_dom"/>
</dbReference>
<dbReference type="SUPFAM" id="SSF55785">
    <property type="entry name" value="PYP-like sensor domain (PAS domain)"/>
    <property type="match status" value="1"/>
</dbReference>
<keyword evidence="7 16" id="KW-0812">Transmembrane</keyword>
<dbReference type="InterPro" id="IPR029151">
    <property type="entry name" value="Sensor-like_sf"/>
</dbReference>
<evidence type="ECO:0000256" key="4">
    <source>
        <dbReference type="ARBA" id="ARBA00022475"/>
    </source>
</evidence>
<evidence type="ECO:0000256" key="6">
    <source>
        <dbReference type="ARBA" id="ARBA00022679"/>
    </source>
</evidence>